<evidence type="ECO:0000313" key="19">
    <source>
        <dbReference type="EMBL" id="KAJ7411933.1"/>
    </source>
</evidence>
<dbReference type="PRINTS" id="PR00109">
    <property type="entry name" value="TYRKINASE"/>
</dbReference>
<dbReference type="SMART" id="SM00454">
    <property type="entry name" value="SAM"/>
    <property type="match status" value="1"/>
</dbReference>
<dbReference type="InterPro" id="IPR013783">
    <property type="entry name" value="Ig-like_fold"/>
</dbReference>
<organism evidence="19 20">
    <name type="scientific">Willisornis vidua</name>
    <name type="common">Xingu scale-backed antbird</name>
    <dbReference type="NCBI Taxonomy" id="1566151"/>
    <lineage>
        <taxon>Eukaryota</taxon>
        <taxon>Metazoa</taxon>
        <taxon>Chordata</taxon>
        <taxon>Craniata</taxon>
        <taxon>Vertebrata</taxon>
        <taxon>Euteleostomi</taxon>
        <taxon>Archelosauria</taxon>
        <taxon>Archosauria</taxon>
        <taxon>Dinosauria</taxon>
        <taxon>Saurischia</taxon>
        <taxon>Theropoda</taxon>
        <taxon>Coelurosauria</taxon>
        <taxon>Aves</taxon>
        <taxon>Neognathae</taxon>
        <taxon>Neoaves</taxon>
        <taxon>Telluraves</taxon>
        <taxon>Australaves</taxon>
        <taxon>Passeriformes</taxon>
        <taxon>Thamnophilidae</taxon>
        <taxon>Willisornis</taxon>
    </lineage>
</organism>
<feature type="domain" description="SAM" evidence="16">
    <location>
        <begin position="1274"/>
        <end position="1360"/>
    </location>
</feature>
<dbReference type="InterPro" id="IPR003961">
    <property type="entry name" value="FN3_dom"/>
</dbReference>
<dbReference type="Pfam" id="PF07714">
    <property type="entry name" value="PK_Tyr_Ser-Thr"/>
    <property type="match status" value="1"/>
</dbReference>
<evidence type="ECO:0000256" key="6">
    <source>
        <dbReference type="ARBA" id="ARBA00022777"/>
    </source>
</evidence>
<dbReference type="SMART" id="SM00060">
    <property type="entry name" value="FN3"/>
    <property type="match status" value="2"/>
</dbReference>
<evidence type="ECO:0000256" key="10">
    <source>
        <dbReference type="ARBA" id="ARBA00023137"/>
    </source>
</evidence>
<keyword evidence="20" id="KW-1185">Reference proteome</keyword>
<evidence type="ECO:0000313" key="20">
    <source>
        <dbReference type="Proteomes" id="UP001145742"/>
    </source>
</evidence>
<feature type="domain" description="Fibronectin type-III" evidence="17">
    <location>
        <begin position="798"/>
        <end position="893"/>
    </location>
</feature>
<gene>
    <name evidence="19" type="ORF">WISP_99975</name>
</gene>
<keyword evidence="6" id="KW-0418">Kinase</keyword>
<dbReference type="Gene3D" id="2.60.40.1770">
    <property type="entry name" value="ephrin a2 ectodomain"/>
    <property type="match status" value="1"/>
</dbReference>
<dbReference type="CDD" id="cd00063">
    <property type="entry name" value="FN3"/>
    <property type="match status" value="2"/>
</dbReference>
<dbReference type="CDD" id="cd05066">
    <property type="entry name" value="PTKc_EphR_A"/>
    <property type="match status" value="1"/>
</dbReference>
<dbReference type="InterPro" id="IPR050449">
    <property type="entry name" value="Ephrin_rcpt_TKs"/>
</dbReference>
<dbReference type="EC" id="2.7.10.1" evidence="2"/>
<dbReference type="InterPro" id="IPR017441">
    <property type="entry name" value="Protein_kinase_ATP_BS"/>
</dbReference>
<dbReference type="InterPro" id="IPR036116">
    <property type="entry name" value="FN3_sf"/>
</dbReference>
<comment type="caution">
    <text evidence="19">The sequence shown here is derived from an EMBL/GenBank/DDBJ whole genome shotgun (WGS) entry which is preliminary data.</text>
</comment>
<dbReference type="PROSITE" id="PS00791">
    <property type="entry name" value="RECEPTOR_TYR_KIN_V_2"/>
    <property type="match status" value="1"/>
</dbReference>
<dbReference type="InterPro" id="IPR008979">
    <property type="entry name" value="Galactose-bd-like_sf"/>
</dbReference>
<dbReference type="PROSITE" id="PS00109">
    <property type="entry name" value="PROTEIN_KINASE_TYR"/>
    <property type="match status" value="1"/>
</dbReference>
<comment type="subcellular location">
    <subcellularLocation>
        <location evidence="1">Membrane</location>
        <topology evidence="1">Single-pass type I membrane protein</topology>
    </subcellularLocation>
</comment>
<evidence type="ECO:0000256" key="9">
    <source>
        <dbReference type="ARBA" id="ARBA00023136"/>
    </source>
</evidence>
<keyword evidence="11" id="KW-0675">Receptor</keyword>
<dbReference type="Pfam" id="PF14575">
    <property type="entry name" value="EphA2_TM"/>
    <property type="match status" value="1"/>
</dbReference>
<dbReference type="InterPro" id="IPR011009">
    <property type="entry name" value="Kinase-like_dom_sf"/>
</dbReference>
<evidence type="ECO:0000259" key="16">
    <source>
        <dbReference type="PROSITE" id="PS50105"/>
    </source>
</evidence>
<dbReference type="EMBL" id="WHWB01034273">
    <property type="protein sequence ID" value="KAJ7411933.1"/>
    <property type="molecule type" value="Genomic_DNA"/>
</dbReference>
<dbReference type="Gene3D" id="2.60.120.260">
    <property type="entry name" value="Galactose-binding domain-like"/>
    <property type="match status" value="1"/>
</dbReference>
<keyword evidence="7 13" id="KW-0067">ATP-binding</keyword>
<dbReference type="Gene3D" id="1.10.510.10">
    <property type="entry name" value="Transferase(Phosphotransferase) domain 1"/>
    <property type="match status" value="1"/>
</dbReference>
<dbReference type="SMART" id="SM01411">
    <property type="entry name" value="Ephrin_rec_like"/>
    <property type="match status" value="1"/>
</dbReference>
<keyword evidence="10" id="KW-0829">Tyrosine-protein kinase</keyword>
<evidence type="ECO:0000259" key="18">
    <source>
        <dbReference type="PROSITE" id="PS51550"/>
    </source>
</evidence>
<evidence type="ECO:0000256" key="13">
    <source>
        <dbReference type="PROSITE-ProRule" id="PRU10141"/>
    </source>
</evidence>
<evidence type="ECO:0000259" key="15">
    <source>
        <dbReference type="PROSITE" id="PS50011"/>
    </source>
</evidence>
<dbReference type="Pfam" id="PF25599">
    <property type="entry name" value="Ephrin_CRD"/>
    <property type="match status" value="1"/>
</dbReference>
<dbReference type="Gene3D" id="1.10.150.50">
    <property type="entry name" value="Transcription Factor, Ets-1"/>
    <property type="match status" value="1"/>
</dbReference>
<protein>
    <recommendedName>
        <fullName evidence="2">receptor protein-tyrosine kinase</fullName>
        <ecNumber evidence="2">2.7.10.1</ecNumber>
    </recommendedName>
</protein>
<dbReference type="SUPFAM" id="SSF49265">
    <property type="entry name" value="Fibronectin type III"/>
    <property type="match status" value="1"/>
</dbReference>
<dbReference type="SMART" id="SM00219">
    <property type="entry name" value="TyrKc"/>
    <property type="match status" value="1"/>
</dbReference>
<reference evidence="19" key="1">
    <citation type="submission" date="2019-10" db="EMBL/GenBank/DDBJ databases">
        <authorList>
            <person name="Soares A.E.R."/>
            <person name="Aleixo A."/>
            <person name="Schneider P."/>
            <person name="Miyaki C.Y."/>
            <person name="Schneider M.P."/>
            <person name="Mello C."/>
            <person name="Vasconcelos A.T.R."/>
        </authorList>
    </citation>
    <scope>NUCLEOTIDE SEQUENCE</scope>
    <source>
        <tissue evidence="19">Muscle</tissue>
    </source>
</reference>
<dbReference type="SUPFAM" id="SSF49785">
    <property type="entry name" value="Galactose-binding domain-like"/>
    <property type="match status" value="1"/>
</dbReference>
<evidence type="ECO:0000256" key="8">
    <source>
        <dbReference type="ARBA" id="ARBA00022989"/>
    </source>
</evidence>
<dbReference type="InterPro" id="IPR001660">
    <property type="entry name" value="SAM"/>
</dbReference>
<dbReference type="PROSITE" id="PS50011">
    <property type="entry name" value="PROTEIN_KINASE_DOM"/>
    <property type="match status" value="1"/>
</dbReference>
<name>A0ABQ9D4B6_9PASS</name>
<keyword evidence="3" id="KW-0808">Transferase</keyword>
<evidence type="ECO:0000256" key="4">
    <source>
        <dbReference type="ARBA" id="ARBA00022692"/>
    </source>
</evidence>
<dbReference type="SUPFAM" id="SSF56112">
    <property type="entry name" value="Protein kinase-like (PK-like)"/>
    <property type="match status" value="1"/>
</dbReference>
<accession>A0ABQ9D4B6</accession>
<dbReference type="SMART" id="SM00615">
    <property type="entry name" value="EPH_lbd"/>
    <property type="match status" value="1"/>
</dbReference>
<dbReference type="InterPro" id="IPR009030">
    <property type="entry name" value="Growth_fac_rcpt_cys_sf"/>
</dbReference>
<dbReference type="Gene3D" id="2.10.50.10">
    <property type="entry name" value="Tumor Necrosis Factor Receptor, subunit A, domain 2"/>
    <property type="match status" value="1"/>
</dbReference>
<dbReference type="InterPro" id="IPR001426">
    <property type="entry name" value="Tyr_kinase_rcpt_V_CS"/>
</dbReference>
<feature type="binding site" evidence="13">
    <location>
        <position position="1016"/>
    </location>
    <ligand>
        <name>ATP</name>
        <dbReference type="ChEBI" id="CHEBI:30616"/>
    </ligand>
</feature>
<dbReference type="InterPro" id="IPR001090">
    <property type="entry name" value="Ephrin_rcpt_lig-bd_dom"/>
</dbReference>
<evidence type="ECO:0000256" key="3">
    <source>
        <dbReference type="ARBA" id="ARBA00022679"/>
    </source>
</evidence>
<evidence type="ECO:0000256" key="7">
    <source>
        <dbReference type="ARBA" id="ARBA00022840"/>
    </source>
</evidence>
<evidence type="ECO:0000256" key="11">
    <source>
        <dbReference type="ARBA" id="ARBA00023170"/>
    </source>
</evidence>
<feature type="transmembrane region" description="Helical" evidence="14">
    <location>
        <begin position="904"/>
        <end position="926"/>
    </location>
</feature>
<evidence type="ECO:0000256" key="5">
    <source>
        <dbReference type="ARBA" id="ARBA00022741"/>
    </source>
</evidence>
<dbReference type="Pfam" id="PF07699">
    <property type="entry name" value="Ephrin_rec_like"/>
    <property type="match status" value="1"/>
</dbReference>
<dbReference type="InterPro" id="IPR008266">
    <property type="entry name" value="Tyr_kinase_AS"/>
</dbReference>
<keyword evidence="5 13" id="KW-0547">Nucleotide-binding</keyword>
<evidence type="ECO:0000256" key="1">
    <source>
        <dbReference type="ARBA" id="ARBA00004479"/>
    </source>
</evidence>
<keyword evidence="8 14" id="KW-1133">Transmembrane helix</keyword>
<feature type="domain" description="Fibronectin type-III" evidence="17">
    <location>
        <begin position="550"/>
        <end position="660"/>
    </location>
</feature>
<dbReference type="PROSITE" id="PS50853">
    <property type="entry name" value="FN3"/>
    <property type="match status" value="2"/>
</dbReference>
<sequence>MFGCLILPMVQFVVEKTDSTWQEHGGMPDMESHIRLLKSCIIFDTIKSPHWGLGDLCRAAKGIVTKPQEDHIKVRGTSLRLNSKNQEEGRVIRPFSLLSHRFSEQVCLGLHYSSESSFMFRIIILHYKVHVTHSCQIPTSSFRTYSSLDPPEDVEAFGDLPQTKTLLGLVPVENAITKPQCLAVEFNLLDSKTIQGELGWISYPSHGTDMFNIENYHSLGPDQRAVRNSGPVNMKQDPKKILKLKSKQKDTFQKPNFMLGKEWCSGTSGHVPKVLKWEEISGVDEHYTPIRTYQVCNVMDHSQNNWLRTNWIPRNSAQKIYVELKFTLRDCNSIPLVLGTCKETFNLYYMESDDDHSVKFKEQQFTKIDTIAADESFTQMDLGDRILKLNTEVREVGPISSKGFYLAFQDVGACVALVSVRVYFKKCPFTVKNLAMFPDTVPMDSQSLVEVRGSCVNHSKEEEPPKMYCSTEGEWLVPIGKCLCNAGYEERGFACQACRPGFYKASAGNVKCAKCPPHSSTYEDASLNCRCEKNYFRSEKDPPSMACTRPPSAPRNVISNINETSVILDWSWPLDTGGRKDVTFNIICKKCGGNTKVCEPCSDHVRFLPRQSGLTNTTVTVVDLLAHTNYTFEIDAVNGVSDLSTLSRQFAAVSITTNQAAKVNEQTSLEKKQTKAKPKHKCFANKRLKELGLQIAQLGGEEAQVDLIRVYKGQVGGDKEDRARLSLEVAGAWTVSYRGPFQLSCCVMIACKENGNWKDTSELMVITGHGYQEQLGHNAPWHHFPLASENVIRVLQSAPSPITVIRKDRTSRNSVSLSWQEPEHPNGIILDYEVKYYEKQEQETSYTILRAKGTNVTISGLKPDTTYVFQIRARTAAGYGTNSRKFEFETSPDSFSISSENSQVVMIAISAAVAIILLTVVVYILIGRFCGYKKSKHGTDEKRLHFGNGHLKLPGLRTYVDPHTYEDPNQAVHEFAKELDASNISIDKVVGAGEFGEVCSGRLKLPSKKEISVAIKTLKVGYTEKQRRDFLGEASIMGQFDHPNIIRLEGVVTKSKPVMIVTEYMENGSLDSFLRKHDAQFTVIQLVGMLRGIASGMKYLSDMGYVHRDLAARNILINSNLVCKVSDFGLSRVLEDDPEAAYTTRGGKIPIRWTSPEAIAYRKFTSASDAWSYGIVLWEVMSYGERPYWEMSNQDVIKAVDEGYRLPPPMDCPAALYQLMLDCWQKDRNNRPKFEQIVSILDKLIRNPSSLKIITNAAARPSNLLLDQSNIDIAAFRTTGDWLNGFRTGQCKDIFTGVEYSSCDTIAKISTEAGVSAKLLDLEAPPVQQQKMSSDMKKVGVTVVGPQKKVVSSIKALETHTKNSPVPV</sequence>
<dbReference type="PROSITE" id="PS00790">
    <property type="entry name" value="RECEPTOR_TYR_KIN_V_1"/>
    <property type="match status" value="1"/>
</dbReference>
<feature type="domain" description="Eph LBD" evidence="18">
    <location>
        <begin position="185"/>
        <end position="432"/>
    </location>
</feature>
<dbReference type="InterPro" id="IPR027936">
    <property type="entry name" value="Eph_TM"/>
</dbReference>
<keyword evidence="12" id="KW-0325">Glycoprotein</keyword>
<dbReference type="Gene3D" id="3.30.200.20">
    <property type="entry name" value="Phosphorylase Kinase, domain 1"/>
    <property type="match status" value="1"/>
</dbReference>
<dbReference type="InterPro" id="IPR000719">
    <property type="entry name" value="Prot_kinase_dom"/>
</dbReference>
<dbReference type="PANTHER" id="PTHR46877:SF12">
    <property type="entry name" value="EPHRIN TYPE-A RECEPTOR 3"/>
    <property type="match status" value="1"/>
</dbReference>
<dbReference type="PROSITE" id="PS51550">
    <property type="entry name" value="EPH_LBD"/>
    <property type="match status" value="1"/>
</dbReference>
<dbReference type="SUPFAM" id="SSF57184">
    <property type="entry name" value="Growth factor receptor domain"/>
    <property type="match status" value="1"/>
</dbReference>
<dbReference type="PROSITE" id="PS00107">
    <property type="entry name" value="PROTEIN_KINASE_ATP"/>
    <property type="match status" value="1"/>
</dbReference>
<feature type="domain" description="Protein kinase" evidence="15">
    <location>
        <begin position="984"/>
        <end position="1245"/>
    </location>
</feature>
<dbReference type="PRINTS" id="PR00014">
    <property type="entry name" value="FNTYPEIII"/>
</dbReference>
<dbReference type="PANTHER" id="PTHR46877">
    <property type="entry name" value="EPH RECEPTOR A5"/>
    <property type="match status" value="1"/>
</dbReference>
<dbReference type="InterPro" id="IPR013761">
    <property type="entry name" value="SAM/pointed_sf"/>
</dbReference>
<evidence type="ECO:0000256" key="2">
    <source>
        <dbReference type="ARBA" id="ARBA00011902"/>
    </source>
</evidence>
<dbReference type="InterPro" id="IPR001245">
    <property type="entry name" value="Ser-Thr/Tyr_kinase_cat_dom"/>
</dbReference>
<evidence type="ECO:0000256" key="14">
    <source>
        <dbReference type="SAM" id="Phobius"/>
    </source>
</evidence>
<keyword evidence="4 14" id="KW-0812">Transmembrane</keyword>
<evidence type="ECO:0000259" key="17">
    <source>
        <dbReference type="PROSITE" id="PS50853"/>
    </source>
</evidence>
<dbReference type="Proteomes" id="UP001145742">
    <property type="component" value="Unassembled WGS sequence"/>
</dbReference>
<proteinExistence type="predicted"/>
<dbReference type="PROSITE" id="PS50105">
    <property type="entry name" value="SAM_DOMAIN"/>
    <property type="match status" value="1"/>
</dbReference>
<dbReference type="Pfam" id="PF01404">
    <property type="entry name" value="Ephrin_lbd"/>
    <property type="match status" value="1"/>
</dbReference>
<dbReference type="Pfam" id="PF00041">
    <property type="entry name" value="fn3"/>
    <property type="match status" value="2"/>
</dbReference>
<dbReference type="InterPro" id="IPR020635">
    <property type="entry name" value="Tyr_kinase_cat_dom"/>
</dbReference>
<dbReference type="InterPro" id="IPR011641">
    <property type="entry name" value="Tyr-kin_ephrin_A/B_rcpt-like"/>
</dbReference>
<evidence type="ECO:0000256" key="12">
    <source>
        <dbReference type="ARBA" id="ARBA00023180"/>
    </source>
</evidence>
<keyword evidence="9 14" id="KW-0472">Membrane</keyword>
<dbReference type="Gene3D" id="2.60.40.10">
    <property type="entry name" value="Immunoglobulins"/>
    <property type="match status" value="2"/>
</dbReference>